<evidence type="ECO:0000256" key="1">
    <source>
        <dbReference type="ARBA" id="ARBA00022691"/>
    </source>
</evidence>
<gene>
    <name evidence="6" type="ORF">QPL79_01290</name>
</gene>
<keyword evidence="7" id="KW-1185">Reference proteome</keyword>
<dbReference type="CDD" id="cd01335">
    <property type="entry name" value="Radical_SAM"/>
    <property type="match status" value="1"/>
</dbReference>
<reference evidence="6 7" key="1">
    <citation type="submission" date="2023-05" db="EMBL/GenBank/DDBJ databases">
        <title>A new hyperthermophilic archaea 'Ignisphaera cupida' sp. nov. and description of the family 'Ignisphaeraceae' fam. nov.</title>
        <authorList>
            <person name="Podosokorskaya O.A."/>
            <person name="Elcheninov A.G."/>
            <person name="Klukina A."/>
            <person name="Merkel A.Y."/>
        </authorList>
    </citation>
    <scope>NUCLEOTIDE SEQUENCE [LARGE SCALE GENOMIC DNA]</scope>
    <source>
        <strain evidence="6 7">4213-co</strain>
    </source>
</reference>
<dbReference type="InterPro" id="IPR013785">
    <property type="entry name" value="Aldolase_TIM"/>
</dbReference>
<dbReference type="EMBL" id="JASNVW010000001">
    <property type="protein sequence ID" value="MDK6028000.1"/>
    <property type="molecule type" value="Genomic_DNA"/>
</dbReference>
<evidence type="ECO:0000313" key="7">
    <source>
        <dbReference type="Proteomes" id="UP001529235"/>
    </source>
</evidence>
<feature type="domain" description="Radical SAM core" evidence="5">
    <location>
        <begin position="36"/>
        <end position="144"/>
    </location>
</feature>
<dbReference type="InterPro" id="IPR040087">
    <property type="entry name" value="MJ0021-like"/>
</dbReference>
<dbReference type="AlphaFoldDB" id="A0ABD4Z6P8"/>
<evidence type="ECO:0000313" key="6">
    <source>
        <dbReference type="EMBL" id="MDK6028000.1"/>
    </source>
</evidence>
<dbReference type="PANTHER" id="PTHR43288">
    <property type="entry name" value="BIOTIN SYNTHASE-RELATED PROTEIN, RADICAL SAM SUPERFAMILY"/>
    <property type="match status" value="1"/>
</dbReference>
<accession>A0ABD4Z6P8</accession>
<evidence type="ECO:0000259" key="5">
    <source>
        <dbReference type="Pfam" id="PF04055"/>
    </source>
</evidence>
<evidence type="ECO:0000256" key="2">
    <source>
        <dbReference type="ARBA" id="ARBA00022723"/>
    </source>
</evidence>
<keyword evidence="3" id="KW-0408">Iron</keyword>
<dbReference type="PANTHER" id="PTHR43288:SF1">
    <property type="entry name" value="GLYCYL-RADICAL ENZYME ACTIVATING ENZYME MJ0021-RELATED"/>
    <property type="match status" value="1"/>
</dbReference>
<keyword evidence="1" id="KW-0949">S-adenosyl-L-methionine</keyword>
<dbReference type="InterPro" id="IPR007197">
    <property type="entry name" value="rSAM"/>
</dbReference>
<dbReference type="Pfam" id="PF04055">
    <property type="entry name" value="Radical_SAM"/>
    <property type="match status" value="1"/>
</dbReference>
<dbReference type="GO" id="GO:0051536">
    <property type="term" value="F:iron-sulfur cluster binding"/>
    <property type="evidence" value="ECO:0007669"/>
    <property type="project" value="UniProtKB-KW"/>
</dbReference>
<organism evidence="6 7">
    <name type="scientific">Ignisphaera cupida</name>
    <dbReference type="NCBI Taxonomy" id="3050454"/>
    <lineage>
        <taxon>Archaea</taxon>
        <taxon>Thermoproteota</taxon>
        <taxon>Thermoprotei</taxon>
        <taxon>Desulfurococcales</taxon>
        <taxon>Desulfurococcaceae</taxon>
        <taxon>Ignisphaera</taxon>
    </lineage>
</organism>
<dbReference type="SFLD" id="SFLDS00029">
    <property type="entry name" value="Radical_SAM"/>
    <property type="match status" value="1"/>
</dbReference>
<proteinExistence type="predicted"/>
<dbReference type="InterPro" id="IPR058240">
    <property type="entry name" value="rSAM_sf"/>
</dbReference>
<dbReference type="Proteomes" id="UP001529235">
    <property type="component" value="Unassembled WGS sequence"/>
</dbReference>
<dbReference type="RefSeq" id="WP_285272978.1">
    <property type="nucleotide sequence ID" value="NZ_JASNVW010000001.1"/>
</dbReference>
<name>A0ABD4Z6P8_9CREN</name>
<evidence type="ECO:0000256" key="4">
    <source>
        <dbReference type="ARBA" id="ARBA00023014"/>
    </source>
</evidence>
<sequence>MGFAHSIIGNEVIGYWYKELPNGCKLCMKGSKIVIFVTGVCGIDCYYCPISRERRLFGAFYVDEEKVDNATTILDEASIVRAEGASITGGEPMQRYDLVVNIIHLLKDAFGQKFHIHLYTSGFGATRNAIKYLDKIGLDEIRFHIVSESVWKLVEYSVKETSMDVGIEIPVIPGEEDNVWETILKANSIGVKFVNLNEMEVSETNVERVLFRGFKIRENGRSVVGSAETAKNILIRAQQHGINTSIHFCTVQFKDFVQQRARTIRKARTCMNVGDEVTEDGMIIREGVEMEPRLSLCAPIIRKSLFA</sequence>
<dbReference type="Gene3D" id="3.20.20.70">
    <property type="entry name" value="Aldolase class I"/>
    <property type="match status" value="1"/>
</dbReference>
<keyword evidence="2" id="KW-0479">Metal-binding</keyword>
<dbReference type="GO" id="GO:0046872">
    <property type="term" value="F:metal ion binding"/>
    <property type="evidence" value="ECO:0007669"/>
    <property type="project" value="UniProtKB-KW"/>
</dbReference>
<comment type="caution">
    <text evidence="6">The sequence shown here is derived from an EMBL/GenBank/DDBJ whole genome shotgun (WGS) entry which is preliminary data.</text>
</comment>
<protein>
    <submittedName>
        <fullName evidence="6">Radical SAM protein</fullName>
    </submittedName>
</protein>
<dbReference type="SUPFAM" id="SSF102114">
    <property type="entry name" value="Radical SAM enzymes"/>
    <property type="match status" value="1"/>
</dbReference>
<dbReference type="SFLD" id="SFLDG01108">
    <property type="entry name" value="Uncharacterised_Radical_SAM_Su"/>
    <property type="match status" value="1"/>
</dbReference>
<keyword evidence="4" id="KW-0411">Iron-sulfur</keyword>
<evidence type="ECO:0000256" key="3">
    <source>
        <dbReference type="ARBA" id="ARBA00023004"/>
    </source>
</evidence>